<evidence type="ECO:0000256" key="1">
    <source>
        <dbReference type="SAM" id="MobiDB-lite"/>
    </source>
</evidence>
<evidence type="ECO:0000313" key="3">
    <source>
        <dbReference type="EMBL" id="SFA46140.1"/>
    </source>
</evidence>
<dbReference type="EMBL" id="FOJO01000004">
    <property type="protein sequence ID" value="SFA46140.1"/>
    <property type="molecule type" value="Genomic_DNA"/>
</dbReference>
<organism evidence="3 4">
    <name type="scientific">Paracoccus halophilus</name>
    <dbReference type="NCBI Taxonomy" id="376733"/>
    <lineage>
        <taxon>Bacteria</taxon>
        <taxon>Pseudomonadati</taxon>
        <taxon>Pseudomonadota</taxon>
        <taxon>Alphaproteobacteria</taxon>
        <taxon>Rhodobacterales</taxon>
        <taxon>Paracoccaceae</taxon>
        <taxon>Paracoccus</taxon>
    </lineage>
</organism>
<dbReference type="RefSeq" id="WP_052081245.1">
    <property type="nucleotide sequence ID" value="NZ_FOJO01000004.1"/>
</dbReference>
<feature type="compositionally biased region" description="Basic and acidic residues" evidence="1">
    <location>
        <begin position="168"/>
        <end position="237"/>
    </location>
</feature>
<proteinExistence type="predicted"/>
<gene>
    <name evidence="3" type="ORF">SAMN04487972_104166</name>
</gene>
<name>A0A1I0T349_9RHOB</name>
<feature type="compositionally biased region" description="Pro residues" evidence="1">
    <location>
        <begin position="238"/>
        <end position="248"/>
    </location>
</feature>
<evidence type="ECO:0000256" key="2">
    <source>
        <dbReference type="SAM" id="SignalP"/>
    </source>
</evidence>
<dbReference type="Proteomes" id="UP000182312">
    <property type="component" value="Unassembled WGS sequence"/>
</dbReference>
<sequence>MSRKPTSPIALAALLSMLAVAPVMAQDTVPAPAESQAEPMPAQDAGPSVTLPQALQDAGLTDVTSRPMHRGNATRIEGALPDGSRIGALIDETGALRGLRGLDDAALPAALSDQLVPQAVRDNPVYAELAQLRSVFVGERGVRLAGSDAENNPLHASFTEDGTLIRFGRGDDDERKMGEKRRKDAEKQRKEADKRRDRDDRWHRDARDRHRDRDGDRDHRGRDRMRERMDDADRRPMPDAPQPDAPAN</sequence>
<protein>
    <submittedName>
        <fullName evidence="3">Uncharacterized protein</fullName>
    </submittedName>
</protein>
<dbReference type="OrthoDB" id="7844692at2"/>
<keyword evidence="2" id="KW-0732">Signal</keyword>
<feature type="signal peptide" evidence="2">
    <location>
        <begin position="1"/>
        <end position="25"/>
    </location>
</feature>
<feature type="region of interest" description="Disordered" evidence="1">
    <location>
        <begin position="164"/>
        <end position="248"/>
    </location>
</feature>
<evidence type="ECO:0000313" key="4">
    <source>
        <dbReference type="Proteomes" id="UP000182312"/>
    </source>
</evidence>
<dbReference type="AlphaFoldDB" id="A0A1I0T349"/>
<reference evidence="3 4" key="1">
    <citation type="submission" date="2016-10" db="EMBL/GenBank/DDBJ databases">
        <authorList>
            <person name="de Groot N.N."/>
        </authorList>
    </citation>
    <scope>NUCLEOTIDE SEQUENCE [LARGE SCALE GENOMIC DNA]</scope>
    <source>
        <strain evidence="3 4">CGMCC 1.6117</strain>
    </source>
</reference>
<feature type="chain" id="PRO_5010315001" evidence="2">
    <location>
        <begin position="26"/>
        <end position="248"/>
    </location>
</feature>
<feature type="region of interest" description="Disordered" evidence="1">
    <location>
        <begin position="29"/>
        <end position="55"/>
    </location>
</feature>
<accession>A0A1I0T349</accession>